<dbReference type="FunFam" id="3.40.605.10:FF:000007">
    <property type="entry name" value="NAD/NADP-dependent betaine aldehyde dehydrogenase"/>
    <property type="match status" value="1"/>
</dbReference>
<organism evidence="6 7">
    <name type="scientific">Enterococcus canis</name>
    <dbReference type="NCBI Taxonomy" id="214095"/>
    <lineage>
        <taxon>Bacteria</taxon>
        <taxon>Bacillati</taxon>
        <taxon>Bacillota</taxon>
        <taxon>Bacilli</taxon>
        <taxon>Lactobacillales</taxon>
        <taxon>Enterococcaceae</taxon>
        <taxon>Enterococcus</taxon>
    </lineage>
</organism>
<evidence type="ECO:0000313" key="7">
    <source>
        <dbReference type="Proteomes" id="UP000181884"/>
    </source>
</evidence>
<dbReference type="Pfam" id="PF00171">
    <property type="entry name" value="Aldedh"/>
    <property type="match status" value="1"/>
</dbReference>
<keyword evidence="2 4" id="KW-0560">Oxidoreductase</keyword>
<protein>
    <submittedName>
        <fullName evidence="6">Aldehyde dehydrogenase</fullName>
    </submittedName>
</protein>
<feature type="domain" description="Aldehyde dehydrogenase" evidence="5">
    <location>
        <begin position="21"/>
        <end position="482"/>
    </location>
</feature>
<keyword evidence="7" id="KW-1185">Reference proteome</keyword>
<dbReference type="SUPFAM" id="SSF53720">
    <property type="entry name" value="ALDH-like"/>
    <property type="match status" value="1"/>
</dbReference>
<dbReference type="InterPro" id="IPR016161">
    <property type="entry name" value="Ald_DH/histidinol_DH"/>
</dbReference>
<evidence type="ECO:0000256" key="4">
    <source>
        <dbReference type="RuleBase" id="RU003345"/>
    </source>
</evidence>
<dbReference type="InterPro" id="IPR016160">
    <property type="entry name" value="Ald_DH_CS_CYS"/>
</dbReference>
<evidence type="ECO:0000256" key="2">
    <source>
        <dbReference type="ARBA" id="ARBA00023002"/>
    </source>
</evidence>
<dbReference type="EMBL" id="JXKH01000005">
    <property type="protein sequence ID" value="OJG18159.1"/>
    <property type="molecule type" value="Genomic_DNA"/>
</dbReference>
<comment type="caution">
    <text evidence="6">The sequence shown here is derived from an EMBL/GenBank/DDBJ whole genome shotgun (WGS) entry which is preliminary data.</text>
</comment>
<evidence type="ECO:0000256" key="3">
    <source>
        <dbReference type="PROSITE-ProRule" id="PRU10007"/>
    </source>
</evidence>
<dbReference type="InterPro" id="IPR015590">
    <property type="entry name" value="Aldehyde_DH_dom"/>
</dbReference>
<evidence type="ECO:0000313" key="6">
    <source>
        <dbReference type="EMBL" id="OJG18159.1"/>
    </source>
</evidence>
<dbReference type="PROSITE" id="PS00687">
    <property type="entry name" value="ALDEHYDE_DEHYDR_GLU"/>
    <property type="match status" value="1"/>
</dbReference>
<evidence type="ECO:0000256" key="1">
    <source>
        <dbReference type="ARBA" id="ARBA00009986"/>
    </source>
</evidence>
<proteinExistence type="inferred from homology"/>
<dbReference type="InterPro" id="IPR016162">
    <property type="entry name" value="Ald_DH_N"/>
</dbReference>
<reference evidence="6 7" key="1">
    <citation type="submission" date="2014-12" db="EMBL/GenBank/DDBJ databases">
        <title>Draft genome sequences of 29 type strains of Enterococci.</title>
        <authorList>
            <person name="Zhong Z."/>
            <person name="Sun Z."/>
            <person name="Liu W."/>
            <person name="Zhang W."/>
            <person name="Zhang H."/>
        </authorList>
    </citation>
    <scope>NUCLEOTIDE SEQUENCE [LARGE SCALE GENOMIC DNA]</scope>
    <source>
        <strain evidence="6 7">DSM 17029</strain>
    </source>
</reference>
<dbReference type="Proteomes" id="UP000181884">
    <property type="component" value="Unassembled WGS sequence"/>
</dbReference>
<dbReference type="Gene3D" id="3.40.605.10">
    <property type="entry name" value="Aldehyde Dehydrogenase, Chain A, domain 1"/>
    <property type="match status" value="1"/>
</dbReference>
<accession>A0A1L8REF8</accession>
<dbReference type="GO" id="GO:0016620">
    <property type="term" value="F:oxidoreductase activity, acting on the aldehyde or oxo group of donors, NAD or NADP as acceptor"/>
    <property type="evidence" value="ECO:0007669"/>
    <property type="project" value="InterPro"/>
</dbReference>
<dbReference type="RefSeq" id="WP_067393687.1">
    <property type="nucleotide sequence ID" value="NZ_JXKH01000005.1"/>
</dbReference>
<dbReference type="InterPro" id="IPR016163">
    <property type="entry name" value="Ald_DH_C"/>
</dbReference>
<sequence length="488" mass="53109">MQVDKGKWLDEAYQLLIDGKWTEGSEGKRLTTKNPSTGEALATFISATEADVDRAVEAAQNAFPDWSKTSVEERSSILLMIADQLEENAERLAMVETLDNGKPIRETKNGDIPLAIDHFRYFAALVRSEEGTIKELNEETLTMVLKEPIGVVGQIVPWNFPLLMAAWKIAPALAAGDTIVIHPSSSTPLSLLEAAKIMNDLLPKGVLNIITGKGSESGNYMLTHPGFAKLAFTGSTEVGYKVAEGAAKNLIPATLELGGKSAHIIFDDADFDRALAFAKSGILTNQGQVCSAGSRLLVHEAIYDRFTEALAKEFQQVKVGLPWEEATEMGAQINEGQMDTILEYIKIGQEEGAEILTGGARCEGELAKGSFMQPTILTNVTNDMQVAQEEIFGPVLVVIKFTDEAEAIQIANDSDYGLAGGVFTENIDRAFRVARAVRTGTMWINTYGELPAGTPFGGYKKSGIGRETYKTILDAYTQDKNIYMHINK</sequence>
<feature type="active site" evidence="3">
    <location>
        <position position="256"/>
    </location>
</feature>
<gene>
    <name evidence="6" type="ORF">RU97_GL002232</name>
</gene>
<dbReference type="Gene3D" id="3.40.309.10">
    <property type="entry name" value="Aldehyde Dehydrogenase, Chain A, domain 2"/>
    <property type="match status" value="1"/>
</dbReference>
<name>A0A1L8REF8_9ENTE</name>
<dbReference type="STRING" id="214095.RU97_GL002232"/>
<comment type="similarity">
    <text evidence="1 4">Belongs to the aldehyde dehydrogenase family.</text>
</comment>
<dbReference type="AlphaFoldDB" id="A0A1L8REF8"/>
<evidence type="ECO:0000259" key="5">
    <source>
        <dbReference type="Pfam" id="PF00171"/>
    </source>
</evidence>
<dbReference type="PANTHER" id="PTHR11699">
    <property type="entry name" value="ALDEHYDE DEHYDROGENASE-RELATED"/>
    <property type="match status" value="1"/>
</dbReference>
<dbReference type="PROSITE" id="PS00070">
    <property type="entry name" value="ALDEHYDE_DEHYDR_CYS"/>
    <property type="match status" value="1"/>
</dbReference>
<dbReference type="InterPro" id="IPR029510">
    <property type="entry name" value="Ald_DH_CS_GLU"/>
</dbReference>
<dbReference type="FunFam" id="3.40.309.10:FF:000012">
    <property type="entry name" value="Betaine aldehyde dehydrogenase"/>
    <property type="match status" value="1"/>
</dbReference>